<evidence type="ECO:0000313" key="4">
    <source>
        <dbReference type="EMBL" id="SER13132.1"/>
    </source>
</evidence>
<dbReference type="EMBL" id="FOGG01000004">
    <property type="protein sequence ID" value="SER13132.1"/>
    <property type="molecule type" value="Genomic_DNA"/>
</dbReference>
<dbReference type="InterPro" id="IPR012910">
    <property type="entry name" value="Plug_dom"/>
</dbReference>
<keyword evidence="1 2" id="KW-0812">Transmembrane</keyword>
<keyword evidence="2" id="KW-1133">Transmembrane helix</keyword>
<dbReference type="Pfam" id="PF07715">
    <property type="entry name" value="Plug"/>
    <property type="match status" value="1"/>
</dbReference>
<sequence>MPQVLYLEAYFIYIKPQMKLKITLALSIIAVLIGFSAFKMDDDPFTTLLKKLDEYTAKYPQEKVHLHLDKPYYAIGDDIWFKAYVMNTKTSAPSNISKILYVELINEKDSLKKQLKLPLMSGITWADFKLTDSLAEGNYRIRAYTNYMRNFGTEFFFDKTIKIGNSWANKVFTQTQYNFSKENGADKVTATIHFEDKNGIGYKENEVSYDVQLDYRSVAKGKTKTDLKGDAIINFVNSQAFQNKKGKIVATLTLDNKEKVIKSIPITSTSNDVDVQFMAEGGTLIQELPQKIAVKAVNATGHGESVQGAIADETGNEVTSFSTNALGMGNFVFNAQTDKSYSAKVKFKDGSEKSFKLPVAAKSGYALNLNNLDTGKVSLKIMASENLVNGAELKVVAQQGGNVYYVSKAKMDKQVLVASIAKKNLPNGIVQFTLFSPDNQPLAERLVFIKNNADIIDLNLKANDVSSARKGKTTFSFDATNQQKPVLGSFSVSVTNATKVSPDVDNESNIFTSLLLTSDLMGYVEKPNYYFLKDDIQTQKDLDNLMLTQGWRRFLWKNIMNDLSPNITYKPEESISISGTVMKGGKPVVGGKVMLMATKGTAYILDTVTNAEGRFVFDRLSFSDSTKFIVQARTKTERKFVDINLDVVPGQIVTKNKNGADVDINVNNTLMKYIKESDNYFNEMARLGLLEKTIKLDEVTITEKKNPAKNSSNLNGAGRADFVLTADQLSTCITLSQCLQGRLPGVIFRGNVPYLMRSQDTPIAIVVDGMQMDADFLDNVVPNDVESIELLKSIGNTAIYGSRGGGGVIIITTKRGDGGRSYDRYAPGILTYNPKGFSASREFYAPKYDANTTSSRADLRTTIYWNPQVVAGNDGKANFSFYNADEPGTYRVVIEGIDALGHLGRKVYTYEVK</sequence>
<feature type="domain" description="TonB-dependent receptor plug" evidence="3">
    <location>
        <begin position="734"/>
        <end position="808"/>
    </location>
</feature>
<reference evidence="4 5" key="1">
    <citation type="submission" date="2016-10" db="EMBL/GenBank/DDBJ databases">
        <authorList>
            <person name="de Groot N.N."/>
        </authorList>
    </citation>
    <scope>NUCLEOTIDE SEQUENCE [LARGE SCALE GENOMIC DNA]</scope>
    <source>
        <strain evidence="4 5">DSM 18610</strain>
    </source>
</reference>
<dbReference type="InterPro" id="IPR037066">
    <property type="entry name" value="Plug_dom_sf"/>
</dbReference>
<dbReference type="STRING" id="390241.SAMN04488023_104231"/>
<proteinExistence type="inferred from homology"/>
<evidence type="ECO:0000256" key="2">
    <source>
        <dbReference type="SAM" id="Phobius"/>
    </source>
</evidence>
<dbReference type="AlphaFoldDB" id="A0A1H9LNP0"/>
<gene>
    <name evidence="4" type="ORF">SAMN04488023_104231</name>
</gene>
<dbReference type="Proteomes" id="UP000199572">
    <property type="component" value="Unassembled WGS sequence"/>
</dbReference>
<organism evidence="4 5">
    <name type="scientific">Pedobacter rhizosphaerae</name>
    <dbReference type="NCBI Taxonomy" id="390241"/>
    <lineage>
        <taxon>Bacteria</taxon>
        <taxon>Pseudomonadati</taxon>
        <taxon>Bacteroidota</taxon>
        <taxon>Sphingobacteriia</taxon>
        <taxon>Sphingobacteriales</taxon>
        <taxon>Sphingobacteriaceae</taxon>
        <taxon>Pedobacter</taxon>
    </lineage>
</organism>
<protein>
    <submittedName>
        <fullName evidence="4">TonB-dependent outer membrane receptor, SusC/RagA subfamily, signature region</fullName>
    </submittedName>
</protein>
<evidence type="ECO:0000313" key="5">
    <source>
        <dbReference type="Proteomes" id="UP000199572"/>
    </source>
</evidence>
<keyword evidence="1" id="KW-1134">Transmembrane beta strand</keyword>
<keyword evidence="4" id="KW-0675">Receptor</keyword>
<dbReference type="Gene3D" id="2.170.130.10">
    <property type="entry name" value="TonB-dependent receptor, plug domain"/>
    <property type="match status" value="1"/>
</dbReference>
<evidence type="ECO:0000259" key="3">
    <source>
        <dbReference type="Pfam" id="PF07715"/>
    </source>
</evidence>
<keyword evidence="1" id="KW-0813">Transport</keyword>
<name>A0A1H9LNP0_9SPHI</name>
<keyword evidence="1" id="KW-0998">Cell outer membrane</keyword>
<keyword evidence="5" id="KW-1185">Reference proteome</keyword>
<feature type="transmembrane region" description="Helical" evidence="2">
    <location>
        <begin position="20"/>
        <end position="38"/>
    </location>
</feature>
<dbReference type="GO" id="GO:0009279">
    <property type="term" value="C:cell outer membrane"/>
    <property type="evidence" value="ECO:0007669"/>
    <property type="project" value="UniProtKB-SubCell"/>
</dbReference>
<dbReference type="SUPFAM" id="SSF56935">
    <property type="entry name" value="Porins"/>
    <property type="match status" value="1"/>
</dbReference>
<comment type="subcellular location">
    <subcellularLocation>
        <location evidence="1">Cell outer membrane</location>
        <topology evidence="1">Multi-pass membrane protein</topology>
    </subcellularLocation>
</comment>
<evidence type="ECO:0000256" key="1">
    <source>
        <dbReference type="PROSITE-ProRule" id="PRU01360"/>
    </source>
</evidence>
<dbReference type="Gene3D" id="2.60.40.1930">
    <property type="match status" value="1"/>
</dbReference>
<dbReference type="PROSITE" id="PS52016">
    <property type="entry name" value="TONB_DEPENDENT_REC_3"/>
    <property type="match status" value="1"/>
</dbReference>
<keyword evidence="1 2" id="KW-0472">Membrane</keyword>
<comment type="similarity">
    <text evidence="1">Belongs to the TonB-dependent receptor family.</text>
</comment>
<dbReference type="InterPro" id="IPR039426">
    <property type="entry name" value="TonB-dep_rcpt-like"/>
</dbReference>
<accession>A0A1H9LNP0</accession>